<sequence>MQEQLKEQESKAATLKRKQDACILVRKTFSTF</sequence>
<evidence type="ECO:0000313" key="2">
    <source>
        <dbReference type="Proteomes" id="UP000055024"/>
    </source>
</evidence>
<protein>
    <submittedName>
        <fullName evidence="1">Uncharacterized protein</fullName>
    </submittedName>
</protein>
<dbReference type="EMBL" id="JYDP01004411">
    <property type="protein sequence ID" value="KRY94913.1"/>
    <property type="molecule type" value="Genomic_DNA"/>
</dbReference>
<accession>A0A0V1G9L3</accession>
<keyword evidence="2" id="KW-1185">Reference proteome</keyword>
<proteinExistence type="predicted"/>
<evidence type="ECO:0000313" key="1">
    <source>
        <dbReference type="EMBL" id="KRY94913.1"/>
    </source>
</evidence>
<dbReference type="AlphaFoldDB" id="A0A0V1G9L3"/>
<name>A0A0V1G9L3_9BILA</name>
<gene>
    <name evidence="1" type="ORF">T11_13372</name>
</gene>
<comment type="caution">
    <text evidence="1">The sequence shown here is derived from an EMBL/GenBank/DDBJ whole genome shotgun (WGS) entry which is preliminary data.</text>
</comment>
<reference evidence="1 2" key="1">
    <citation type="submission" date="2015-01" db="EMBL/GenBank/DDBJ databases">
        <title>Evolution of Trichinella species and genotypes.</title>
        <authorList>
            <person name="Korhonen P.K."/>
            <person name="Edoardo P."/>
            <person name="Giuseppe L.R."/>
            <person name="Gasser R.B."/>
        </authorList>
    </citation>
    <scope>NUCLEOTIDE SEQUENCE [LARGE SCALE GENOMIC DNA]</scope>
    <source>
        <strain evidence="1">ISS1029</strain>
    </source>
</reference>
<dbReference type="Proteomes" id="UP000055024">
    <property type="component" value="Unassembled WGS sequence"/>
</dbReference>
<organism evidence="1 2">
    <name type="scientific">Trichinella zimbabwensis</name>
    <dbReference type="NCBI Taxonomy" id="268475"/>
    <lineage>
        <taxon>Eukaryota</taxon>
        <taxon>Metazoa</taxon>
        <taxon>Ecdysozoa</taxon>
        <taxon>Nematoda</taxon>
        <taxon>Enoplea</taxon>
        <taxon>Dorylaimia</taxon>
        <taxon>Trichinellida</taxon>
        <taxon>Trichinellidae</taxon>
        <taxon>Trichinella</taxon>
    </lineage>
</organism>